<organism evidence="1 2">
    <name type="scientific">Nocardia fusca</name>
    <dbReference type="NCBI Taxonomy" id="941183"/>
    <lineage>
        <taxon>Bacteria</taxon>
        <taxon>Bacillati</taxon>
        <taxon>Actinomycetota</taxon>
        <taxon>Actinomycetes</taxon>
        <taxon>Mycobacteriales</taxon>
        <taxon>Nocardiaceae</taxon>
        <taxon>Nocardia</taxon>
    </lineage>
</organism>
<protein>
    <recommendedName>
        <fullName evidence="3">Transcriptional regulator</fullName>
    </recommendedName>
</protein>
<reference evidence="1 2" key="1">
    <citation type="submission" date="2024-06" db="EMBL/GenBank/DDBJ databases">
        <title>The Natural Products Discovery Center: Release of the First 8490 Sequenced Strains for Exploring Actinobacteria Biosynthetic Diversity.</title>
        <authorList>
            <person name="Kalkreuter E."/>
            <person name="Kautsar S.A."/>
            <person name="Yang D."/>
            <person name="Bader C.D."/>
            <person name="Teijaro C.N."/>
            <person name="Fluegel L."/>
            <person name="Davis C.M."/>
            <person name="Simpson J.R."/>
            <person name="Lauterbach L."/>
            <person name="Steele A.D."/>
            <person name="Gui C."/>
            <person name="Meng S."/>
            <person name="Li G."/>
            <person name="Viehrig K."/>
            <person name="Ye F."/>
            <person name="Su P."/>
            <person name="Kiefer A.F."/>
            <person name="Nichols A."/>
            <person name="Cepeda A.J."/>
            <person name="Yan W."/>
            <person name="Fan B."/>
            <person name="Jiang Y."/>
            <person name="Adhikari A."/>
            <person name="Zheng C.-J."/>
            <person name="Schuster L."/>
            <person name="Cowan T.M."/>
            <person name="Smanski M.J."/>
            <person name="Chevrette M.G."/>
            <person name="De Carvalho L.P.S."/>
            <person name="Shen B."/>
        </authorList>
    </citation>
    <scope>NUCLEOTIDE SEQUENCE [LARGE SCALE GENOMIC DNA]</scope>
    <source>
        <strain evidence="1 2">NPDC050671</strain>
    </source>
</reference>
<name>A0ABV3F763_9NOCA</name>
<evidence type="ECO:0000313" key="2">
    <source>
        <dbReference type="Proteomes" id="UP001551658"/>
    </source>
</evidence>
<comment type="caution">
    <text evidence="1">The sequence shown here is derived from an EMBL/GenBank/DDBJ whole genome shotgun (WGS) entry which is preliminary data.</text>
</comment>
<dbReference type="EMBL" id="JBFAIH010000005">
    <property type="protein sequence ID" value="MEV0363435.1"/>
    <property type="molecule type" value="Genomic_DNA"/>
</dbReference>
<sequence length="370" mass="40121">MSGNPRALTPSERAWMDTRSYIREHRSALDAAAAQSYPALRRVADSTLLAREEWIPTTAIWLEEVGTAMEVSPVSEAAGIEPTLSSALPVRQTGDPYMSYAEAVGELVAPTVFENRPTFRLVHADLTAENPSMRFGLGSYFDSINVGEAAAHEFALAEQGCDVLCGVRAAIADPCDLTRRPVNLAISTVTIRIDPDTGGKSFLLHWRDPRKVGHAGGMYQVVPVGIFQPSGYAEWNIGNDFSLWRNMVREFAEELGGTDEDHGSEIAPIDYETWEFAQRFDEARRGGSVAAYCLGLGVDPLSFATDLLTAVIIDAPVFDDLFGNALGSNAEGRVLEWQPFTAEHVESVVTGYPVQAAGIAALRRAVSLLG</sequence>
<evidence type="ECO:0008006" key="3">
    <source>
        <dbReference type="Google" id="ProtNLM"/>
    </source>
</evidence>
<gene>
    <name evidence="1" type="ORF">AB0H72_12090</name>
</gene>
<accession>A0ABV3F763</accession>
<dbReference type="Proteomes" id="UP001551658">
    <property type="component" value="Unassembled WGS sequence"/>
</dbReference>
<proteinExistence type="predicted"/>
<evidence type="ECO:0000313" key="1">
    <source>
        <dbReference type="EMBL" id="MEV0363435.1"/>
    </source>
</evidence>
<keyword evidence="2" id="KW-1185">Reference proteome</keyword>
<dbReference type="RefSeq" id="WP_357977524.1">
    <property type="nucleotide sequence ID" value="NZ_JBFAIH010000005.1"/>
</dbReference>